<evidence type="ECO:0000313" key="1">
    <source>
        <dbReference type="EMBL" id="KXB08356.1"/>
    </source>
</evidence>
<dbReference type="AlphaFoldDB" id="A0A133VPI1"/>
<proteinExistence type="predicted"/>
<organism evidence="1 2">
    <name type="scientific">candidate division MSBL1 archaeon SCGC-AAA385D11</name>
    <dbReference type="NCBI Taxonomy" id="1698286"/>
    <lineage>
        <taxon>Archaea</taxon>
        <taxon>Methanobacteriati</taxon>
        <taxon>Methanobacteriota</taxon>
        <taxon>candidate division MSBL1</taxon>
    </lineage>
</organism>
<sequence length="93" mass="11273">MSEDEKVRCPICTRRVDSKNEEWWFRYTDKEFKEHINEEHTPYEVFMFLNSKVETLDSIQRKDGHLLVEILGALRRIDKEAYEAIRKPNEVEI</sequence>
<dbReference type="EMBL" id="LHYK01000002">
    <property type="protein sequence ID" value="KXB08356.1"/>
    <property type="molecule type" value="Genomic_DNA"/>
</dbReference>
<keyword evidence="2" id="KW-1185">Reference proteome</keyword>
<protein>
    <submittedName>
        <fullName evidence="1">Uncharacterized protein</fullName>
    </submittedName>
</protein>
<evidence type="ECO:0000313" key="2">
    <source>
        <dbReference type="Proteomes" id="UP000070256"/>
    </source>
</evidence>
<reference evidence="1 2" key="1">
    <citation type="journal article" date="2016" name="Sci. Rep.">
        <title>Metabolic traits of an uncultured archaeal lineage -MSBL1- from brine pools of the Red Sea.</title>
        <authorList>
            <person name="Mwirichia R."/>
            <person name="Alam I."/>
            <person name="Rashid M."/>
            <person name="Vinu M."/>
            <person name="Ba-Alawi W."/>
            <person name="Anthony Kamau A."/>
            <person name="Kamanda Ngugi D."/>
            <person name="Goker M."/>
            <person name="Klenk H.P."/>
            <person name="Bajic V."/>
            <person name="Stingl U."/>
        </authorList>
    </citation>
    <scope>NUCLEOTIDE SEQUENCE [LARGE SCALE GENOMIC DNA]</scope>
    <source>
        <strain evidence="1">SCGC-AAA385D11</strain>
    </source>
</reference>
<gene>
    <name evidence="1" type="ORF">AKJ58_00165</name>
</gene>
<dbReference type="Proteomes" id="UP000070256">
    <property type="component" value="Unassembled WGS sequence"/>
</dbReference>
<comment type="caution">
    <text evidence="1">The sequence shown here is derived from an EMBL/GenBank/DDBJ whole genome shotgun (WGS) entry which is preliminary data.</text>
</comment>
<accession>A0A133VPI1</accession>
<name>A0A133VPI1_9EURY</name>